<dbReference type="AlphaFoldDB" id="E4T6X5"/>
<dbReference type="EMBL" id="CP002345">
    <property type="protein sequence ID" value="ADQ80469.1"/>
    <property type="molecule type" value="Genomic_DNA"/>
</dbReference>
<evidence type="ECO:0000256" key="6">
    <source>
        <dbReference type="ARBA" id="ARBA00023136"/>
    </source>
</evidence>
<keyword evidence="10" id="KW-1185">Reference proteome</keyword>
<dbReference type="PANTHER" id="PTHR30576">
    <property type="entry name" value="COLANIC BIOSYNTHESIS UDP-GLUCOSE LIPID CARRIER TRANSFERASE"/>
    <property type="match status" value="1"/>
</dbReference>
<feature type="transmembrane region" description="Helical" evidence="7">
    <location>
        <begin position="103"/>
        <end position="124"/>
    </location>
</feature>
<evidence type="ECO:0000256" key="3">
    <source>
        <dbReference type="ARBA" id="ARBA00022679"/>
    </source>
</evidence>
<dbReference type="Gene3D" id="3.40.50.720">
    <property type="entry name" value="NAD(P)-binding Rossmann-like Domain"/>
    <property type="match status" value="1"/>
</dbReference>
<dbReference type="KEGG" id="ppn:Palpr_2334"/>
<reference key="1">
    <citation type="submission" date="2010-11" db="EMBL/GenBank/DDBJ databases">
        <title>The complete genome of Paludibacter propionicigenes DSM 17365.</title>
        <authorList>
            <consortium name="US DOE Joint Genome Institute (JGI-PGF)"/>
            <person name="Lucas S."/>
            <person name="Copeland A."/>
            <person name="Lapidus A."/>
            <person name="Bruce D."/>
            <person name="Goodwin L."/>
            <person name="Pitluck S."/>
            <person name="Kyrpides N."/>
            <person name="Mavromatis K."/>
            <person name="Ivanova N."/>
            <person name="Munk A.C."/>
            <person name="Brettin T."/>
            <person name="Detter J.C."/>
            <person name="Han C."/>
            <person name="Tapia R."/>
            <person name="Land M."/>
            <person name="Hauser L."/>
            <person name="Markowitz V."/>
            <person name="Cheng J.-F."/>
            <person name="Hugenholtz P."/>
            <person name="Woyke T."/>
            <person name="Wu D."/>
            <person name="Gronow S."/>
            <person name="Wellnitz S."/>
            <person name="Brambilla E."/>
            <person name="Klenk H.-P."/>
            <person name="Eisen J.A."/>
        </authorList>
    </citation>
    <scope>NUCLEOTIDE SEQUENCE</scope>
    <source>
        <strain>WB4</strain>
    </source>
</reference>
<evidence type="ECO:0000256" key="7">
    <source>
        <dbReference type="SAM" id="Phobius"/>
    </source>
</evidence>
<dbReference type="GO" id="GO:0016020">
    <property type="term" value="C:membrane"/>
    <property type="evidence" value="ECO:0007669"/>
    <property type="project" value="UniProtKB-SubCell"/>
</dbReference>
<evidence type="ECO:0000256" key="4">
    <source>
        <dbReference type="ARBA" id="ARBA00022692"/>
    </source>
</evidence>
<keyword evidence="4 7" id="KW-0812">Transmembrane</keyword>
<evidence type="ECO:0000256" key="5">
    <source>
        <dbReference type="ARBA" id="ARBA00022989"/>
    </source>
</evidence>
<name>E4T6X5_PALPW</name>
<dbReference type="eggNOG" id="COG2148">
    <property type="taxonomic scope" value="Bacteria"/>
</dbReference>
<gene>
    <name evidence="9" type="ordered locus">Palpr_2334</name>
</gene>
<dbReference type="NCBIfam" id="TIGR03025">
    <property type="entry name" value="EPS_sugtrans"/>
    <property type="match status" value="1"/>
</dbReference>
<dbReference type="Pfam" id="PF02397">
    <property type="entry name" value="Bac_transf"/>
    <property type="match status" value="1"/>
</dbReference>
<keyword evidence="5 7" id="KW-1133">Transmembrane helix</keyword>
<dbReference type="Pfam" id="PF13727">
    <property type="entry name" value="CoA_binding_3"/>
    <property type="match status" value="1"/>
</dbReference>
<dbReference type="OrthoDB" id="9808602at2"/>
<evidence type="ECO:0000259" key="8">
    <source>
        <dbReference type="Pfam" id="PF02397"/>
    </source>
</evidence>
<protein>
    <submittedName>
        <fullName evidence="9">Undecaprenyl-phosphate glucose phosphotransferase</fullName>
    </submittedName>
</protein>
<sequence length="458" mass="53696">MESNETELSFLYLFFDLIILNVAIAIIISVTPLLKGLNIHDISLYLLHANMSAVIAYSALTRKNLYLHDNFLNRVRRITNRLLVFIVVLFIIAQLFLPPNYSVLFIVIYTVLFYIGELVFYYFLYGYLRLSRSKGFYVHRVLIIGLNDMSTFLRNLLTNNPMLGYEFVGFVEDKHEDDNSILGSIDKLATLVRENEVDFLFVTNSAYNDLKKTKELLAICNKIGVRLRFVPENQYWFRTKMNMESIGSLVVFNPQEIPLDDLKSRFFKRVFDFCFSILVLIFVISWLFPVLAILIKLSSKGPVFFRQKRTGINNKTFTCLKFRSMRMSNDADEKQATKGDGRITRIGRFLRKSNLDEFPQFLNVLIGQMSIVGPRPHMIKHTDQYSELIDYYRVRHYVKPGITGWAQVNGYRGETDELWKMQKRVEYDMKYLENWTFGWDLRIIFLTIFGKSAYKNAL</sequence>
<feature type="transmembrane region" description="Helical" evidence="7">
    <location>
        <begin position="81"/>
        <end position="97"/>
    </location>
</feature>
<dbReference type="STRING" id="694427.Palpr_2334"/>
<proteinExistence type="inferred from homology"/>
<evidence type="ECO:0000256" key="1">
    <source>
        <dbReference type="ARBA" id="ARBA00004141"/>
    </source>
</evidence>
<accession>E4T6X5</accession>
<dbReference type="InterPro" id="IPR003362">
    <property type="entry name" value="Bact_transf"/>
</dbReference>
<dbReference type="RefSeq" id="WP_013445838.1">
    <property type="nucleotide sequence ID" value="NC_014734.1"/>
</dbReference>
<dbReference type="eggNOG" id="COG1086">
    <property type="taxonomic scope" value="Bacteria"/>
</dbReference>
<comment type="similarity">
    <text evidence="2">Belongs to the bacterial sugar transferase family.</text>
</comment>
<feature type="domain" description="Bacterial sugar transferase" evidence="8">
    <location>
        <begin position="268"/>
        <end position="449"/>
    </location>
</feature>
<evidence type="ECO:0000313" key="9">
    <source>
        <dbReference type="EMBL" id="ADQ80469.1"/>
    </source>
</evidence>
<dbReference type="HOGENOM" id="CLU_024920_0_1_10"/>
<comment type="subcellular location">
    <subcellularLocation>
        <location evidence="1">Membrane</location>
        <topology evidence="1">Multi-pass membrane protein</topology>
    </subcellularLocation>
</comment>
<evidence type="ECO:0000256" key="2">
    <source>
        <dbReference type="ARBA" id="ARBA00006464"/>
    </source>
</evidence>
<keyword evidence="3 9" id="KW-0808">Transferase</keyword>
<dbReference type="GO" id="GO:0089702">
    <property type="term" value="F:undecaprenyl-phosphate glucose phosphotransferase activity"/>
    <property type="evidence" value="ECO:0007669"/>
    <property type="project" value="TreeGrafter"/>
</dbReference>
<organism evidence="9 10">
    <name type="scientific">Paludibacter propionicigenes (strain DSM 17365 / JCM 13257 / WB4)</name>
    <dbReference type="NCBI Taxonomy" id="694427"/>
    <lineage>
        <taxon>Bacteria</taxon>
        <taxon>Pseudomonadati</taxon>
        <taxon>Bacteroidota</taxon>
        <taxon>Bacteroidia</taxon>
        <taxon>Bacteroidales</taxon>
        <taxon>Paludibacteraceae</taxon>
        <taxon>Paludibacter</taxon>
    </lineage>
</organism>
<evidence type="ECO:0000313" key="10">
    <source>
        <dbReference type="Proteomes" id="UP000008718"/>
    </source>
</evidence>
<dbReference type="Proteomes" id="UP000008718">
    <property type="component" value="Chromosome"/>
</dbReference>
<feature type="transmembrane region" description="Helical" evidence="7">
    <location>
        <begin position="42"/>
        <end position="60"/>
    </location>
</feature>
<feature type="transmembrane region" description="Helical" evidence="7">
    <location>
        <begin position="273"/>
        <end position="295"/>
    </location>
</feature>
<dbReference type="InterPro" id="IPR017475">
    <property type="entry name" value="EPS_sugar_tfrase"/>
</dbReference>
<dbReference type="NCBIfam" id="TIGR03023">
    <property type="entry name" value="WcaJ_sugtrans"/>
    <property type="match status" value="1"/>
</dbReference>
<keyword evidence="6 7" id="KW-0472">Membrane</keyword>
<dbReference type="GO" id="GO:0009242">
    <property type="term" value="P:colanic acid biosynthetic process"/>
    <property type="evidence" value="ECO:0007669"/>
    <property type="project" value="TreeGrafter"/>
</dbReference>
<reference evidence="9 10" key="2">
    <citation type="journal article" date="2011" name="Stand. Genomic Sci.">
        <title>Complete genome sequence of Paludibacter propionicigenes type strain (WB4).</title>
        <authorList>
            <person name="Gronow S."/>
            <person name="Munk C."/>
            <person name="Lapidus A."/>
            <person name="Nolan M."/>
            <person name="Lucas S."/>
            <person name="Hammon N."/>
            <person name="Deshpande S."/>
            <person name="Cheng J.F."/>
            <person name="Tapia R."/>
            <person name="Han C."/>
            <person name="Goodwin L."/>
            <person name="Pitluck S."/>
            <person name="Liolios K."/>
            <person name="Ivanova N."/>
            <person name="Mavromatis K."/>
            <person name="Mikhailova N."/>
            <person name="Pati A."/>
            <person name="Chen A."/>
            <person name="Palaniappan K."/>
            <person name="Land M."/>
            <person name="Hauser L."/>
            <person name="Chang Y.J."/>
            <person name="Jeffries C.D."/>
            <person name="Brambilla E."/>
            <person name="Rohde M."/>
            <person name="Goker M."/>
            <person name="Detter J.C."/>
            <person name="Woyke T."/>
            <person name="Bristow J."/>
            <person name="Eisen J.A."/>
            <person name="Markowitz V."/>
            <person name="Hugenholtz P."/>
            <person name="Kyrpides N.C."/>
            <person name="Klenk H.P."/>
        </authorList>
    </citation>
    <scope>NUCLEOTIDE SEQUENCE [LARGE SCALE GENOMIC DNA]</scope>
    <source>
        <strain evidence="10">DSM 17365 / JCM 13257 / WB4</strain>
    </source>
</reference>
<feature type="transmembrane region" description="Helical" evidence="7">
    <location>
        <begin position="12"/>
        <end position="30"/>
    </location>
</feature>
<dbReference type="InterPro" id="IPR017473">
    <property type="entry name" value="Undecaprenyl-P_gluc_Ptfrase"/>
</dbReference>
<dbReference type="PANTHER" id="PTHR30576:SF21">
    <property type="entry name" value="UDP-GLUCOSE:UNDECAPRENYL-PHOSPHATE GLUCOSE-1-PHOSPHATE TRANSFERASE"/>
    <property type="match status" value="1"/>
</dbReference>